<dbReference type="GO" id="GO:0008616">
    <property type="term" value="P:tRNA queuosine(34) biosynthetic process"/>
    <property type="evidence" value="ECO:0007669"/>
    <property type="project" value="UniProtKB-UniRule"/>
</dbReference>
<keyword evidence="8" id="KW-1185">Reference proteome</keyword>
<comment type="cofactor">
    <cofactor evidence="5">
        <name>Zn(2+)</name>
        <dbReference type="ChEBI" id="CHEBI:29105"/>
    </cofactor>
    <text evidence="5">Binds 1 zinc ion per subunit.</text>
</comment>
<dbReference type="GO" id="GO:0008479">
    <property type="term" value="F:tRNA-guanosine(34) queuine transglycosylase activity"/>
    <property type="evidence" value="ECO:0007669"/>
    <property type="project" value="UniProtKB-UniRule"/>
</dbReference>
<dbReference type="SUPFAM" id="SSF51713">
    <property type="entry name" value="tRNA-guanine transglycosylase"/>
    <property type="match status" value="1"/>
</dbReference>
<feature type="binding site" evidence="5">
    <location>
        <position position="310"/>
    </location>
    <ligand>
        <name>Zn(2+)</name>
        <dbReference type="ChEBI" id="CHEBI:29105"/>
    </ligand>
</feature>
<dbReference type="AlphaFoldDB" id="A0A4Y6Q1S3"/>
<reference evidence="7 8" key="1">
    <citation type="submission" date="2019-06" db="EMBL/GenBank/DDBJ databases">
        <title>Persicimonas caeni gen. nov., sp. nov., a predatory bacterium isolated from solar saltern.</title>
        <authorList>
            <person name="Wang S."/>
        </authorList>
    </citation>
    <scope>NUCLEOTIDE SEQUENCE [LARGE SCALE GENOMIC DNA]</scope>
    <source>
        <strain evidence="7 8">YN101</strain>
    </source>
</reference>
<keyword evidence="5" id="KW-0862">Zinc</keyword>
<proteinExistence type="inferred from homology"/>
<keyword evidence="2 5" id="KW-0808">Transferase</keyword>
<dbReference type="InterPro" id="IPR002616">
    <property type="entry name" value="tRNA_ribo_trans-like"/>
</dbReference>
<feature type="binding site" evidence="5">
    <location>
        <begin position="97"/>
        <end position="101"/>
    </location>
    <ligand>
        <name>substrate</name>
    </ligand>
</feature>
<name>A0A4Y6Q1S3_PERCE</name>
<feature type="binding site" evidence="5">
    <location>
        <position position="151"/>
    </location>
    <ligand>
        <name>substrate</name>
    </ligand>
</feature>
<comment type="function">
    <text evidence="5">Catalyzes the base-exchange of a guanine (G) residue with the queuine precursor 7-aminomethyl-7-deazaguanine (PreQ1) at position 34 (anticodon wobble position) in tRNAs with GU(N) anticodons (tRNA-Asp, -Asn, -His and -Tyr). Catalysis occurs through a double-displacement mechanism. The nucleophile active site attacks the C1' of nucleotide 34 to detach the guanine base from the RNA, forming a covalent enzyme-RNA intermediate. The proton acceptor active site deprotonates the incoming PreQ1, allowing a nucleophilic attack on the C1' of the ribose to form the product. After dissociation, two additional enzymatic reactions on the tRNA convert PreQ1 to queuine (Q), resulting in the hypermodified nucleoside queuosine (7-(((4,5-cis-dihydroxy-2-cyclopenten-1-yl)amino)methyl)-7-deazaguanosine).</text>
</comment>
<protein>
    <recommendedName>
        <fullName evidence="5">Queuine tRNA-ribosyltransferase</fullName>
        <ecNumber evidence="5">2.4.2.29</ecNumber>
    </recommendedName>
    <alternativeName>
        <fullName evidence="5">Guanine insertion enzyme</fullName>
    </alternativeName>
    <alternativeName>
        <fullName evidence="5">tRNA-guanine transglycosylase</fullName>
    </alternativeName>
</protein>
<dbReference type="Gene3D" id="3.20.20.105">
    <property type="entry name" value="Queuine tRNA-ribosyltransferase-like"/>
    <property type="match status" value="1"/>
</dbReference>
<comment type="subunit">
    <text evidence="5">Homodimer. Within each dimer, one monomer is responsible for RNA recognition and catalysis, while the other monomer binds to the replacement base PreQ1.</text>
</comment>
<evidence type="ECO:0000313" key="7">
    <source>
        <dbReference type="EMBL" id="QDG54534.1"/>
    </source>
</evidence>
<feature type="binding site" evidence="5">
    <location>
        <position position="220"/>
    </location>
    <ligand>
        <name>substrate</name>
    </ligand>
</feature>
<dbReference type="Proteomes" id="UP000315995">
    <property type="component" value="Chromosome"/>
</dbReference>
<evidence type="ECO:0000259" key="6">
    <source>
        <dbReference type="Pfam" id="PF01702"/>
    </source>
</evidence>
<dbReference type="InterPro" id="IPR036511">
    <property type="entry name" value="TGT-like_sf"/>
</dbReference>
<dbReference type="NCBIfam" id="TIGR00449">
    <property type="entry name" value="tgt_general"/>
    <property type="match status" value="1"/>
</dbReference>
<dbReference type="FunFam" id="3.20.20.105:FF:000001">
    <property type="entry name" value="Queuine tRNA-ribosyltransferase"/>
    <property type="match status" value="1"/>
</dbReference>
<dbReference type="CDD" id="cd00945">
    <property type="entry name" value="Aldolase_Class_I"/>
    <property type="match status" value="1"/>
</dbReference>
<evidence type="ECO:0000256" key="4">
    <source>
        <dbReference type="ARBA" id="ARBA00050112"/>
    </source>
</evidence>
<dbReference type="Pfam" id="PF01702">
    <property type="entry name" value="TGT"/>
    <property type="match status" value="1"/>
</dbReference>
<accession>A0A4Y6Q1S3</accession>
<feature type="domain" description="tRNA-guanine(15) transglycosylase-like" evidence="6">
    <location>
        <begin position="17"/>
        <end position="371"/>
    </location>
</feature>
<dbReference type="HAMAP" id="MF_00168">
    <property type="entry name" value="Q_tRNA_Tgt"/>
    <property type="match status" value="1"/>
</dbReference>
<comment type="catalytic activity">
    <reaction evidence="4 5">
        <text>7-aminomethyl-7-carbaguanine + guanosine(34) in tRNA = 7-aminomethyl-7-carbaguanosine(34) in tRNA + guanine</text>
        <dbReference type="Rhea" id="RHEA:24104"/>
        <dbReference type="Rhea" id="RHEA-COMP:10341"/>
        <dbReference type="Rhea" id="RHEA-COMP:10342"/>
        <dbReference type="ChEBI" id="CHEBI:16235"/>
        <dbReference type="ChEBI" id="CHEBI:58703"/>
        <dbReference type="ChEBI" id="CHEBI:74269"/>
        <dbReference type="ChEBI" id="CHEBI:82833"/>
        <dbReference type="EC" id="2.4.2.29"/>
    </reaction>
</comment>
<feature type="binding site" evidence="5">
    <location>
        <position position="339"/>
    </location>
    <ligand>
        <name>Zn(2+)</name>
        <dbReference type="ChEBI" id="CHEBI:29105"/>
    </ligand>
</feature>
<feature type="region of interest" description="RNA binding; important for wobble base 34 recognition" evidence="5">
    <location>
        <begin position="275"/>
        <end position="279"/>
    </location>
</feature>
<sequence>MTVQCETFSFEVHAEDGMARAGEVETAHGRFQTPIFMPVGTKGTVKAMTPEDLTDQIGAQIILGNTYHLYLRPGLDIIRKHGGLHEFMNWDGPILTDSGGYQVFSLEDLRKIKEDGVEFQDHIEGSYHFFTPEKVIEIQEVLGSDIMMAFDECPALPCSDEYMRESLARTTRWETRCLEARTRTDCALFGILQGGTSPEFRRAHIEELCELPFDGFAIGGLSVGEAKDKMYETVELSTPLMPHDKPKYLMGVGKPDDLVECIARGVDMFDCVIPTRNARNGQCFTSQGVVKIRNAVYAEDMRPLDPNCECYTCQNYTRSYLRHLYKAQEILSARLCTLHNLHYFLELTRTARQAIVEGRFEAFRKEYYARKEHA</sequence>
<feature type="binding site" evidence="5">
    <location>
        <position position="313"/>
    </location>
    <ligand>
        <name>Zn(2+)</name>
        <dbReference type="ChEBI" id="CHEBI:29105"/>
    </ligand>
</feature>
<dbReference type="RefSeq" id="WP_141200978.1">
    <property type="nucleotide sequence ID" value="NZ_CP041186.1"/>
</dbReference>
<evidence type="ECO:0000256" key="2">
    <source>
        <dbReference type="ARBA" id="ARBA00022679"/>
    </source>
</evidence>
<feature type="region of interest" description="RNA binding" evidence="5">
    <location>
        <begin position="251"/>
        <end position="257"/>
    </location>
</feature>
<dbReference type="EC" id="2.4.2.29" evidence="5"/>
<dbReference type="PANTHER" id="PTHR46499">
    <property type="entry name" value="QUEUINE TRNA-RIBOSYLTRANSFERASE"/>
    <property type="match status" value="1"/>
</dbReference>
<dbReference type="InterPro" id="IPR004803">
    <property type="entry name" value="TGT"/>
</dbReference>
<evidence type="ECO:0000256" key="5">
    <source>
        <dbReference type="HAMAP-Rule" id="MF_00168"/>
    </source>
</evidence>
<feature type="binding site" evidence="5">
    <location>
        <position position="308"/>
    </location>
    <ligand>
        <name>Zn(2+)</name>
        <dbReference type="ChEBI" id="CHEBI:29105"/>
    </ligand>
</feature>
<feature type="active site" description="Nucleophile" evidence="5">
    <location>
        <position position="270"/>
    </location>
</feature>
<dbReference type="NCBIfam" id="TIGR00430">
    <property type="entry name" value="Q_tRNA_tgt"/>
    <property type="match status" value="1"/>
</dbReference>
<gene>
    <name evidence="5 7" type="primary">tgt</name>
    <name evidence="7" type="ORF">FIV42_28455</name>
</gene>
<comment type="pathway">
    <text evidence="5">tRNA modification; tRNA-queuosine biosynthesis.</text>
</comment>
<dbReference type="GO" id="GO:0005829">
    <property type="term" value="C:cytosol"/>
    <property type="evidence" value="ECO:0007669"/>
    <property type="project" value="TreeGrafter"/>
</dbReference>
<dbReference type="InterPro" id="IPR050076">
    <property type="entry name" value="ArchSynthase1/Queuine_TRR"/>
</dbReference>
<feature type="binding site" evidence="5">
    <location>
        <position position="193"/>
    </location>
    <ligand>
        <name>substrate</name>
    </ligand>
</feature>
<keyword evidence="5" id="KW-0479">Metal-binding</keyword>
<dbReference type="OrthoDB" id="9805417at2"/>
<evidence type="ECO:0000256" key="3">
    <source>
        <dbReference type="ARBA" id="ARBA00022694"/>
    </source>
</evidence>
<dbReference type="EMBL" id="CP041186">
    <property type="protein sequence ID" value="QDG54534.1"/>
    <property type="molecule type" value="Genomic_DNA"/>
</dbReference>
<evidence type="ECO:0000256" key="1">
    <source>
        <dbReference type="ARBA" id="ARBA00022676"/>
    </source>
</evidence>
<keyword evidence="5" id="KW-0671">Queuosine biosynthesis</keyword>
<comment type="similarity">
    <text evidence="5">Belongs to the queuine tRNA-ribosyltransferase family.</text>
</comment>
<keyword evidence="3 5" id="KW-0819">tRNA processing</keyword>
<keyword evidence="1 5" id="KW-0328">Glycosyltransferase</keyword>
<dbReference type="UniPathway" id="UPA00392"/>
<dbReference type="PANTHER" id="PTHR46499:SF1">
    <property type="entry name" value="QUEUINE TRNA-RIBOSYLTRANSFERASE"/>
    <property type="match status" value="1"/>
</dbReference>
<dbReference type="GO" id="GO:0046872">
    <property type="term" value="F:metal ion binding"/>
    <property type="evidence" value="ECO:0007669"/>
    <property type="project" value="UniProtKB-KW"/>
</dbReference>
<feature type="active site" description="Proton acceptor" evidence="5">
    <location>
        <position position="97"/>
    </location>
</feature>
<evidence type="ECO:0000313" key="8">
    <source>
        <dbReference type="Proteomes" id="UP000315995"/>
    </source>
</evidence>
<accession>A0A5B8YCR4</accession>
<organism evidence="7 8">
    <name type="scientific">Persicimonas caeni</name>
    <dbReference type="NCBI Taxonomy" id="2292766"/>
    <lineage>
        <taxon>Bacteria</taxon>
        <taxon>Deltaproteobacteria</taxon>
        <taxon>Bradymonadales</taxon>
        <taxon>Bradymonadaceae</taxon>
        <taxon>Persicimonas</taxon>
    </lineage>
</organism>